<dbReference type="InterPro" id="IPR040003">
    <property type="entry name" value="PG18-like"/>
</dbReference>
<dbReference type="Proteomes" id="UP001415857">
    <property type="component" value="Unassembled WGS sequence"/>
</dbReference>
<dbReference type="PANTHER" id="PTHR35745:SF1">
    <property type="entry name" value="OS04G0513000 PROTEIN"/>
    <property type="match status" value="1"/>
</dbReference>
<reference evidence="2 3" key="1">
    <citation type="journal article" date="2024" name="Plant J.">
        <title>Genome sequences and population genomics reveal climatic adaptation and genomic divergence between two closely related sweetgum species.</title>
        <authorList>
            <person name="Xu W.Q."/>
            <person name="Ren C.Q."/>
            <person name="Zhang X.Y."/>
            <person name="Comes H.P."/>
            <person name="Liu X.H."/>
            <person name="Li Y.G."/>
            <person name="Kettle C.J."/>
            <person name="Jalonen R."/>
            <person name="Gaisberger H."/>
            <person name="Ma Y.Z."/>
            <person name="Qiu Y.X."/>
        </authorList>
    </citation>
    <scope>NUCLEOTIDE SEQUENCE [LARGE SCALE GENOMIC DNA]</scope>
    <source>
        <strain evidence="2">Hangzhou</strain>
    </source>
</reference>
<gene>
    <name evidence="2" type="ORF">L1049_005463</name>
</gene>
<proteinExistence type="predicted"/>
<dbReference type="GO" id="GO:0009535">
    <property type="term" value="C:chloroplast thylakoid membrane"/>
    <property type="evidence" value="ECO:0007669"/>
    <property type="project" value="TreeGrafter"/>
</dbReference>
<evidence type="ECO:0000313" key="2">
    <source>
        <dbReference type="EMBL" id="KAK9282542.1"/>
    </source>
</evidence>
<sequence>MSGVSASTPSFSLKSRIQTSNWFCRPSNSVIPCLPHDHPLYSSGLKLKGIRIAATGGGEGGFQRTSVRCNSSSGPGGPGSGENDSRTVLDAFFLGKALAEALNERIESTVGEFLSTIGRLQAEQQKQVQDFQEDVLERAKRAKEKAAREAMETQGLIPQSIPVNTSAVTDGVTSTTPSSATDDITPAKTSPLSINTDPDPANNDPVVGVSSDD</sequence>
<keyword evidence="3" id="KW-1185">Reference proteome</keyword>
<accession>A0AAP0RUC6</accession>
<evidence type="ECO:0000256" key="1">
    <source>
        <dbReference type="SAM" id="MobiDB-lite"/>
    </source>
</evidence>
<name>A0AAP0RUC6_LIQFO</name>
<dbReference type="AlphaFoldDB" id="A0AAP0RUC6"/>
<dbReference type="PANTHER" id="PTHR35745">
    <property type="entry name" value="BNACNNG14650D PROTEIN"/>
    <property type="match status" value="1"/>
</dbReference>
<feature type="region of interest" description="Disordered" evidence="1">
    <location>
        <begin position="142"/>
        <end position="213"/>
    </location>
</feature>
<protein>
    <submittedName>
        <fullName evidence="2">Uncharacterized protein</fullName>
    </submittedName>
</protein>
<feature type="compositionally biased region" description="Polar residues" evidence="1">
    <location>
        <begin position="161"/>
        <end position="196"/>
    </location>
</feature>
<organism evidence="2 3">
    <name type="scientific">Liquidambar formosana</name>
    <name type="common">Formosan gum</name>
    <dbReference type="NCBI Taxonomy" id="63359"/>
    <lineage>
        <taxon>Eukaryota</taxon>
        <taxon>Viridiplantae</taxon>
        <taxon>Streptophyta</taxon>
        <taxon>Embryophyta</taxon>
        <taxon>Tracheophyta</taxon>
        <taxon>Spermatophyta</taxon>
        <taxon>Magnoliopsida</taxon>
        <taxon>eudicotyledons</taxon>
        <taxon>Gunneridae</taxon>
        <taxon>Pentapetalae</taxon>
        <taxon>Saxifragales</taxon>
        <taxon>Altingiaceae</taxon>
        <taxon>Liquidambar</taxon>
    </lineage>
</organism>
<dbReference type="Pfam" id="PF20711">
    <property type="entry name" value="DUF6825"/>
    <property type="match status" value="1"/>
</dbReference>
<dbReference type="GO" id="GO:0010027">
    <property type="term" value="P:thylakoid membrane organization"/>
    <property type="evidence" value="ECO:0007669"/>
    <property type="project" value="InterPro"/>
</dbReference>
<feature type="compositionally biased region" description="Basic and acidic residues" evidence="1">
    <location>
        <begin position="142"/>
        <end position="151"/>
    </location>
</feature>
<evidence type="ECO:0000313" key="3">
    <source>
        <dbReference type="Proteomes" id="UP001415857"/>
    </source>
</evidence>
<dbReference type="EMBL" id="JBBPBK010000007">
    <property type="protein sequence ID" value="KAK9282542.1"/>
    <property type="molecule type" value="Genomic_DNA"/>
</dbReference>
<comment type="caution">
    <text evidence="2">The sequence shown here is derived from an EMBL/GenBank/DDBJ whole genome shotgun (WGS) entry which is preliminary data.</text>
</comment>